<organism evidence="1 2">
    <name type="scientific">Saccharolobus islandicus (strain M.16.27)</name>
    <name type="common">Sulfolobus islandicus</name>
    <dbReference type="NCBI Taxonomy" id="427318"/>
    <lineage>
        <taxon>Archaea</taxon>
        <taxon>Thermoproteota</taxon>
        <taxon>Thermoprotei</taxon>
        <taxon>Sulfolobales</taxon>
        <taxon>Sulfolobaceae</taxon>
        <taxon>Saccharolobus</taxon>
    </lineage>
</organism>
<dbReference type="KEGG" id="sim:M1627_1535"/>
<accession>C3N5Z3</accession>
<dbReference type="Proteomes" id="UP000002307">
    <property type="component" value="Chromosome"/>
</dbReference>
<gene>
    <name evidence="1" type="ordered locus">M1627_1535</name>
</gene>
<dbReference type="EMBL" id="CP001401">
    <property type="protein sequence ID" value="ACP55418.1"/>
    <property type="molecule type" value="Genomic_DNA"/>
</dbReference>
<evidence type="ECO:0000313" key="1">
    <source>
        <dbReference type="EMBL" id="ACP55418.1"/>
    </source>
</evidence>
<reference evidence="1 2" key="1">
    <citation type="journal article" date="2009" name="Proc. Natl. Acad. Sci. U.S.A.">
        <title>Biogeography of the Sulfolobus islandicus pan-genome.</title>
        <authorList>
            <person name="Reno M.L."/>
            <person name="Held N.L."/>
            <person name="Fields C.J."/>
            <person name="Burke P.V."/>
            <person name="Whitaker R.J."/>
        </authorList>
    </citation>
    <scope>NUCLEOTIDE SEQUENCE [LARGE SCALE GENOMIC DNA]</scope>
    <source>
        <strain evidence="1 2">M.16.27</strain>
    </source>
</reference>
<dbReference type="HOGENOM" id="CLU_2985846_0_0_2"/>
<proteinExistence type="predicted"/>
<name>C3N5Z3_SACI3</name>
<protein>
    <submittedName>
        <fullName evidence="1">Uncharacterized protein</fullName>
    </submittedName>
</protein>
<evidence type="ECO:0000313" key="2">
    <source>
        <dbReference type="Proteomes" id="UP000002307"/>
    </source>
</evidence>
<dbReference type="AlphaFoldDB" id="C3N5Z3"/>
<sequence length="65" mass="7720">MGLRIMQVQLQGDKLLELLEALYHINEAMKIMEGYNSEILDKLEEARDSLVQYLIQQYLEVKDYE</sequence>